<dbReference type="InterPro" id="IPR014756">
    <property type="entry name" value="Ig_E-set"/>
</dbReference>
<dbReference type="AlphaFoldDB" id="A0A3G2YR26"/>
<dbReference type="InterPro" id="IPR013783">
    <property type="entry name" value="Ig-like_fold"/>
</dbReference>
<dbReference type="Gene3D" id="2.60.40.340">
    <property type="entry name" value="Rel homology domain (RHD), DNA-binding domain"/>
    <property type="match status" value="1"/>
</dbReference>
<dbReference type="InterPro" id="IPR002909">
    <property type="entry name" value="IPT_dom"/>
</dbReference>
<dbReference type="GO" id="GO:0005737">
    <property type="term" value="C:cytoplasm"/>
    <property type="evidence" value="ECO:0007669"/>
    <property type="project" value="InterPro"/>
</dbReference>
<dbReference type="GO" id="GO:0038061">
    <property type="term" value="P:non-canonical NF-kappaB signal transduction"/>
    <property type="evidence" value="ECO:0007669"/>
    <property type="project" value="TreeGrafter"/>
</dbReference>
<dbReference type="GO" id="GO:0045087">
    <property type="term" value="P:innate immune response"/>
    <property type="evidence" value="ECO:0007669"/>
    <property type="project" value="TreeGrafter"/>
</dbReference>
<dbReference type="Pfam" id="PF16179">
    <property type="entry name" value="RHD_dimer"/>
    <property type="match status" value="1"/>
</dbReference>
<dbReference type="PRINTS" id="PR00057">
    <property type="entry name" value="NFKBTNSCPFCT"/>
</dbReference>
<dbReference type="GO" id="GO:0005634">
    <property type="term" value="C:nucleus"/>
    <property type="evidence" value="ECO:0007669"/>
    <property type="project" value="TreeGrafter"/>
</dbReference>
<dbReference type="SMART" id="SM00429">
    <property type="entry name" value="IPT"/>
    <property type="match status" value="1"/>
</dbReference>
<dbReference type="GO" id="GO:0000978">
    <property type="term" value="F:RNA polymerase II cis-regulatory region sequence-specific DNA binding"/>
    <property type="evidence" value="ECO:0007669"/>
    <property type="project" value="TreeGrafter"/>
</dbReference>
<dbReference type="InterPro" id="IPR011539">
    <property type="entry name" value="RHD_DNA_bind_dom"/>
</dbReference>
<feature type="domain" description="RHD" evidence="1">
    <location>
        <begin position="1"/>
        <end position="160"/>
    </location>
</feature>
<dbReference type="GO" id="GO:0033554">
    <property type="term" value="P:cellular response to stress"/>
    <property type="evidence" value="ECO:0007669"/>
    <property type="project" value="TreeGrafter"/>
</dbReference>
<dbReference type="InterPro" id="IPR008967">
    <property type="entry name" value="p53-like_TF_DNA-bd_sf"/>
</dbReference>
<accession>A0A3G2YR26</accession>
<dbReference type="GO" id="GO:0000981">
    <property type="term" value="F:DNA-binding transcription factor activity, RNA polymerase II-specific"/>
    <property type="evidence" value="ECO:0007669"/>
    <property type="project" value="TreeGrafter"/>
</dbReference>
<dbReference type="FunFam" id="2.60.40.10:FF:000046">
    <property type="entry name" value="Nuclear factor NF-kappa-B p105 subunit"/>
    <property type="match status" value="1"/>
</dbReference>
<reference evidence="2" key="1">
    <citation type="submission" date="2018-04" db="EMBL/GenBank/DDBJ databases">
        <title>Cloning and function of some TLR gene in Korean lamprey.</title>
        <authorList>
            <person name="Ding S."/>
            <person name="Zhou Z."/>
            <person name="Wang Y."/>
            <person name="Luo X."/>
            <person name="He Y."/>
            <person name="Zhang Q."/>
        </authorList>
    </citation>
    <scope>NUCLEOTIDE SEQUENCE</scope>
</reference>
<dbReference type="InterPro" id="IPR030492">
    <property type="entry name" value="RHD_CS"/>
</dbReference>
<dbReference type="EMBL" id="MH168363">
    <property type="protein sequence ID" value="AYP27512.1"/>
    <property type="molecule type" value="mRNA"/>
</dbReference>
<organism evidence="2">
    <name type="scientific">Eudontomyzon morii</name>
    <name type="common">Korean lamprey</name>
    <dbReference type="NCBI Taxonomy" id="682880"/>
    <lineage>
        <taxon>Eukaryota</taxon>
        <taxon>Metazoa</taxon>
        <taxon>Chordata</taxon>
        <taxon>Craniata</taxon>
        <taxon>Vertebrata</taxon>
        <taxon>Cyclostomata</taxon>
        <taxon>Hyperoartia</taxon>
        <taxon>Petromyzontiformes</taxon>
        <taxon>Petromyzontidae</taxon>
        <taxon>Eudontomyzon</taxon>
    </lineage>
</organism>
<dbReference type="SMR" id="A0A3G2YR26"/>
<protein>
    <submittedName>
        <fullName evidence="2">Rel-b</fullName>
    </submittedName>
</protein>
<dbReference type="PANTHER" id="PTHR24169:SF25">
    <property type="entry name" value="DORSAL-RELATED IMMUNITY FACTOR DIF-RELATED"/>
    <property type="match status" value="1"/>
</dbReference>
<dbReference type="PROSITE" id="PS50254">
    <property type="entry name" value="REL_2"/>
    <property type="match status" value="1"/>
</dbReference>
<dbReference type="InterPro" id="IPR033926">
    <property type="entry name" value="IPT_NFkappaB"/>
</dbReference>
<sequence length="332" mass="36737">MRFRYECEGRCAGSILGDRSTDSNKTYPAVKLVNCTGPAKVRVSLVSKNDPHRPHPHSLVGKDCSDGVCEMDVSSGVTIVQFQNLGIQCVKKKEVADALKLRIQKNVNPYKVPEEQALATEEIDTNVVRLCFEAFIHERGRVIALPPIVSQEIRDKKAPNVSELKICRVNLNAGSARGGDEVFLLCDKVQKEDIEVRFFEPDGSWESRGSFSQADVHRQVAIVFRTPAYRDPGITRPANVRMQLRRPSDGEASEPIEFRYIPVDPGASCRSDAFWDGVFFFFSWSYARSSIIGLLPTLSGGPGETCKTASKAVTRPAVGIMCVTKKVAILRC</sequence>
<dbReference type="GO" id="GO:0006954">
    <property type="term" value="P:inflammatory response"/>
    <property type="evidence" value="ECO:0007669"/>
    <property type="project" value="TreeGrafter"/>
</dbReference>
<dbReference type="SUPFAM" id="SSF81296">
    <property type="entry name" value="E set domains"/>
    <property type="match status" value="1"/>
</dbReference>
<dbReference type="GO" id="GO:0034097">
    <property type="term" value="P:response to cytokine"/>
    <property type="evidence" value="ECO:0007669"/>
    <property type="project" value="TreeGrafter"/>
</dbReference>
<dbReference type="InterPro" id="IPR000451">
    <property type="entry name" value="NFkB/Dor"/>
</dbReference>
<dbReference type="InterPro" id="IPR032397">
    <property type="entry name" value="RHD_dimer"/>
</dbReference>
<gene>
    <name evidence="2" type="primary">Rel-b</name>
</gene>
<dbReference type="PANTHER" id="PTHR24169">
    <property type="entry name" value="NUCLEAR FACTOR NF-KAPPA-B PROTEIN"/>
    <property type="match status" value="1"/>
</dbReference>
<evidence type="ECO:0000259" key="1">
    <source>
        <dbReference type="PROSITE" id="PS50254"/>
    </source>
</evidence>
<dbReference type="CDD" id="cd07827">
    <property type="entry name" value="RHD-n"/>
    <property type="match status" value="1"/>
</dbReference>
<dbReference type="Pfam" id="PF00554">
    <property type="entry name" value="RHD_DNA_bind"/>
    <property type="match status" value="1"/>
</dbReference>
<dbReference type="GO" id="GO:0007249">
    <property type="term" value="P:canonical NF-kappaB signal transduction"/>
    <property type="evidence" value="ECO:0007669"/>
    <property type="project" value="TreeGrafter"/>
</dbReference>
<dbReference type="CDD" id="cd01177">
    <property type="entry name" value="IPT_NFkappaB"/>
    <property type="match status" value="1"/>
</dbReference>
<evidence type="ECO:0000313" key="2">
    <source>
        <dbReference type="EMBL" id="AYP27512.1"/>
    </source>
</evidence>
<dbReference type="Gene3D" id="2.60.40.10">
    <property type="entry name" value="Immunoglobulins"/>
    <property type="match status" value="1"/>
</dbReference>
<name>A0A3G2YR26_9PETR</name>
<dbReference type="GO" id="GO:0045944">
    <property type="term" value="P:positive regulation of transcription by RNA polymerase II"/>
    <property type="evidence" value="ECO:0007669"/>
    <property type="project" value="TreeGrafter"/>
</dbReference>
<proteinExistence type="evidence at transcript level"/>
<dbReference type="InterPro" id="IPR037059">
    <property type="entry name" value="RHD_DNA_bind_dom_sf"/>
</dbReference>
<dbReference type="PROSITE" id="PS01204">
    <property type="entry name" value="REL_1"/>
    <property type="match status" value="1"/>
</dbReference>
<dbReference type="SUPFAM" id="SSF49417">
    <property type="entry name" value="p53-like transcription factors"/>
    <property type="match status" value="1"/>
</dbReference>